<dbReference type="STRING" id="1073574.GOARA_043_00090"/>
<evidence type="ECO:0000313" key="3">
    <source>
        <dbReference type="Proteomes" id="UP000035088"/>
    </source>
</evidence>
<dbReference type="PANTHER" id="PTHR24094">
    <property type="entry name" value="SECRETED PROTEIN"/>
    <property type="match status" value="1"/>
</dbReference>
<comment type="caution">
    <text evidence="2">The sequence shown here is derived from an EMBL/GenBank/DDBJ whole genome shotgun (WGS) entry which is preliminary data.</text>
</comment>
<dbReference type="Pfam" id="PF07510">
    <property type="entry name" value="GmrSD_C"/>
    <property type="match status" value="1"/>
</dbReference>
<feature type="domain" description="GmrSD restriction endonucleases C-terminal" evidence="1">
    <location>
        <begin position="97"/>
        <end position="232"/>
    </location>
</feature>
<dbReference type="Proteomes" id="UP000035088">
    <property type="component" value="Unassembled WGS sequence"/>
</dbReference>
<evidence type="ECO:0000313" key="2">
    <source>
        <dbReference type="EMBL" id="GAB09534.1"/>
    </source>
</evidence>
<dbReference type="PANTHER" id="PTHR24094:SF15">
    <property type="entry name" value="AMP-DEPENDENT SYNTHETASE_LIGASE DOMAIN-CONTAINING PROTEIN-RELATED"/>
    <property type="match status" value="1"/>
</dbReference>
<dbReference type="InterPro" id="IPR011089">
    <property type="entry name" value="GmrSD_C"/>
</dbReference>
<evidence type="ECO:0000259" key="1">
    <source>
        <dbReference type="Pfam" id="PF07510"/>
    </source>
</evidence>
<protein>
    <recommendedName>
        <fullName evidence="1">GmrSD restriction endonucleases C-terminal domain-containing protein</fullName>
    </recommendedName>
</protein>
<reference evidence="2 3" key="1">
    <citation type="submission" date="2011-11" db="EMBL/GenBank/DDBJ databases">
        <title>Whole genome shotgun sequence of Gordonia araii NBRC 100433.</title>
        <authorList>
            <person name="Yoshida Y."/>
            <person name="Hosoyama A."/>
            <person name="Tsuchikane K."/>
            <person name="Katsumata H."/>
            <person name="Yamazaki S."/>
            <person name="Fujita N."/>
        </authorList>
    </citation>
    <scope>NUCLEOTIDE SEQUENCE [LARGE SCALE GENOMIC DNA]</scope>
    <source>
        <strain evidence="2 3">NBRC 100433</strain>
    </source>
</reference>
<gene>
    <name evidence="2" type="ORF">GOARA_043_00090</name>
</gene>
<name>G7H174_9ACTN</name>
<accession>G7H174</accession>
<keyword evidence="3" id="KW-1185">Reference proteome</keyword>
<sequence>MRVVAAVLTGLLAAVLSGCGLQEYLLEQIDSVSDGSGLPSTVAVGETSTYIDTAALAKMLKLPVRHRVSMQGYSRAAYGPLWDDNVNVEFGHNGCNTRDDILRRDLTNIVMRPGNCFVSSGTLFDQYTARTMRFLRGPTTSGEVEIDHLVSLANAWTTGARFLDDDTRRNLANDPRNLQAVSRAVNQDKGPMDAAVFLPPNRAYRCVYVNRQIDVKLAYRLWITQKEASAMRSVLMTCQKPA</sequence>
<dbReference type="AlphaFoldDB" id="G7H174"/>
<organism evidence="2 3">
    <name type="scientific">Gordonia araii NBRC 100433</name>
    <dbReference type="NCBI Taxonomy" id="1073574"/>
    <lineage>
        <taxon>Bacteria</taxon>
        <taxon>Bacillati</taxon>
        <taxon>Actinomycetota</taxon>
        <taxon>Actinomycetes</taxon>
        <taxon>Mycobacteriales</taxon>
        <taxon>Gordoniaceae</taxon>
        <taxon>Gordonia</taxon>
    </lineage>
</organism>
<proteinExistence type="predicted"/>
<dbReference type="PROSITE" id="PS51257">
    <property type="entry name" value="PROKAR_LIPOPROTEIN"/>
    <property type="match status" value="1"/>
</dbReference>
<dbReference type="EMBL" id="BAEE01000043">
    <property type="protein sequence ID" value="GAB09534.1"/>
    <property type="molecule type" value="Genomic_DNA"/>
</dbReference>